<evidence type="ECO:0000313" key="2">
    <source>
        <dbReference type="Proteomes" id="UP000054279"/>
    </source>
</evidence>
<evidence type="ECO:0000313" key="1">
    <source>
        <dbReference type="EMBL" id="KIJ42566.1"/>
    </source>
</evidence>
<keyword evidence="2" id="KW-1185">Reference proteome</keyword>
<reference evidence="1 2" key="1">
    <citation type="submission" date="2014-06" db="EMBL/GenBank/DDBJ databases">
        <title>Evolutionary Origins and Diversification of the Mycorrhizal Mutualists.</title>
        <authorList>
            <consortium name="DOE Joint Genome Institute"/>
            <consortium name="Mycorrhizal Genomics Consortium"/>
            <person name="Kohler A."/>
            <person name="Kuo A."/>
            <person name="Nagy L.G."/>
            <person name="Floudas D."/>
            <person name="Copeland A."/>
            <person name="Barry K.W."/>
            <person name="Cichocki N."/>
            <person name="Veneault-Fourrey C."/>
            <person name="LaButti K."/>
            <person name="Lindquist E.A."/>
            <person name="Lipzen A."/>
            <person name="Lundell T."/>
            <person name="Morin E."/>
            <person name="Murat C."/>
            <person name="Riley R."/>
            <person name="Ohm R."/>
            <person name="Sun H."/>
            <person name="Tunlid A."/>
            <person name="Henrissat B."/>
            <person name="Grigoriev I.V."/>
            <person name="Hibbett D.S."/>
            <person name="Martin F."/>
        </authorList>
    </citation>
    <scope>NUCLEOTIDE SEQUENCE [LARGE SCALE GENOMIC DNA]</scope>
    <source>
        <strain evidence="1 2">SS14</strain>
    </source>
</reference>
<gene>
    <name evidence="1" type="ORF">M422DRAFT_31306</name>
</gene>
<proteinExistence type="predicted"/>
<organism evidence="1 2">
    <name type="scientific">Sphaerobolus stellatus (strain SS14)</name>
    <dbReference type="NCBI Taxonomy" id="990650"/>
    <lineage>
        <taxon>Eukaryota</taxon>
        <taxon>Fungi</taxon>
        <taxon>Dikarya</taxon>
        <taxon>Basidiomycota</taxon>
        <taxon>Agaricomycotina</taxon>
        <taxon>Agaricomycetes</taxon>
        <taxon>Phallomycetidae</taxon>
        <taxon>Geastrales</taxon>
        <taxon>Sphaerobolaceae</taxon>
        <taxon>Sphaerobolus</taxon>
    </lineage>
</organism>
<dbReference type="Proteomes" id="UP000054279">
    <property type="component" value="Unassembled WGS sequence"/>
</dbReference>
<name>A0A0C9VW70_SPHS4</name>
<dbReference type="EMBL" id="KN837129">
    <property type="protein sequence ID" value="KIJ42566.1"/>
    <property type="molecule type" value="Genomic_DNA"/>
</dbReference>
<sequence>MEYIGLYMDTTIIPPIPKDIRRPFKRMRIFNFGFSCLDGGKTEKMALFVLSCPGWEMVYSDAYRETNRSYKNGKTVSQFLPMLVTCRDEERLKVRQVTKQLEALTMH</sequence>
<protein>
    <submittedName>
        <fullName evidence="1">Uncharacterized protein</fullName>
    </submittedName>
</protein>
<dbReference type="HOGENOM" id="CLU_2211663_0_0_1"/>
<accession>A0A0C9VW70</accession>
<dbReference type="AlphaFoldDB" id="A0A0C9VW70"/>